<evidence type="ECO:0000256" key="1">
    <source>
        <dbReference type="ARBA" id="ARBA00022475"/>
    </source>
</evidence>
<keyword evidence="8" id="KW-1185">Reference proteome</keyword>
<dbReference type="Gene3D" id="3.40.50.410">
    <property type="entry name" value="von Willebrand factor, type A domain"/>
    <property type="match status" value="1"/>
</dbReference>
<dbReference type="PROSITE" id="PS50234">
    <property type="entry name" value="VWFA"/>
    <property type="match status" value="1"/>
</dbReference>
<dbReference type="Pfam" id="PF00092">
    <property type="entry name" value="VWA"/>
    <property type="match status" value="1"/>
</dbReference>
<feature type="domain" description="VWFA" evidence="6">
    <location>
        <begin position="104"/>
        <end position="287"/>
    </location>
</feature>
<dbReference type="OrthoDB" id="6206554at2"/>
<keyword evidence="3 5" id="KW-1133">Transmembrane helix</keyword>
<dbReference type="InterPro" id="IPR050768">
    <property type="entry name" value="UPF0353/GerABKA_families"/>
</dbReference>
<dbReference type="InterPro" id="IPR036465">
    <property type="entry name" value="vWFA_dom_sf"/>
</dbReference>
<dbReference type="RefSeq" id="WP_093202475.1">
    <property type="nucleotide sequence ID" value="NZ_FNGS01000004.1"/>
</dbReference>
<feature type="transmembrane region" description="Helical" evidence="5">
    <location>
        <begin position="66"/>
        <end position="87"/>
    </location>
</feature>
<sequence length="335" mass="37241">MEDWLSLKWFSFSTLSGYQWAVPYYLYAIPAVPLLFFLRRAFHGKARQKLNVAFLAKEAASGWIRYLRHIPGVFMFIGMLLVLVALARPQIVKDLEERYADGIEIVLALDVSDSMLEKDLAPDRLESAKKVAIDFIDGRFQDKIGLVVFAGQSFFLCPLTTDYALLKEQIRSIKSGIIPTAGTAIGSALANCINLMRETTARSKIAILLSDGDNTAGNLDPLTAAQLAASYKIRVYTIGIGREGAVRDSVGLETLDTGVLRQIAGTSGGQFFQVEDAGALRNVFGEINRLEKTEIKTSRYQEVKDYYHVYLRWAIVCLLAAFACKLTFISNILED</sequence>
<evidence type="ECO:0000313" key="8">
    <source>
        <dbReference type="Proteomes" id="UP000198901"/>
    </source>
</evidence>
<evidence type="ECO:0000256" key="2">
    <source>
        <dbReference type="ARBA" id="ARBA00022692"/>
    </source>
</evidence>
<dbReference type="STRING" id="563176.SAMN04488090_2528"/>
<gene>
    <name evidence="7" type="ORF">SAMN04488090_2528</name>
</gene>
<evidence type="ECO:0000259" key="6">
    <source>
        <dbReference type="PROSITE" id="PS50234"/>
    </source>
</evidence>
<dbReference type="SMART" id="SM00327">
    <property type="entry name" value="VWA"/>
    <property type="match status" value="1"/>
</dbReference>
<reference evidence="7 8" key="1">
    <citation type="submission" date="2016-10" db="EMBL/GenBank/DDBJ databases">
        <authorList>
            <person name="de Groot N.N."/>
        </authorList>
    </citation>
    <scope>NUCLEOTIDE SEQUENCE [LARGE SCALE GENOMIC DNA]</scope>
    <source>
        <strain evidence="7 8">DSM 21668</strain>
    </source>
</reference>
<protein>
    <submittedName>
        <fullName evidence="7">Ca-activated chloride channel family protein</fullName>
    </submittedName>
</protein>
<dbReference type="SUPFAM" id="SSF53300">
    <property type="entry name" value="vWA-like"/>
    <property type="match status" value="1"/>
</dbReference>
<evidence type="ECO:0000256" key="5">
    <source>
        <dbReference type="SAM" id="Phobius"/>
    </source>
</evidence>
<accession>A0A1G9Q9H1</accession>
<feature type="transmembrane region" description="Helical" evidence="5">
    <location>
        <begin position="20"/>
        <end position="38"/>
    </location>
</feature>
<evidence type="ECO:0000313" key="7">
    <source>
        <dbReference type="EMBL" id="SDM07714.1"/>
    </source>
</evidence>
<keyword evidence="1" id="KW-1003">Cell membrane</keyword>
<dbReference type="InterPro" id="IPR002035">
    <property type="entry name" value="VWF_A"/>
</dbReference>
<dbReference type="PANTHER" id="PTHR22550">
    <property type="entry name" value="SPORE GERMINATION PROTEIN"/>
    <property type="match status" value="1"/>
</dbReference>
<dbReference type="AlphaFoldDB" id="A0A1G9Q9H1"/>
<organism evidence="7 8">
    <name type="scientific">Siphonobacter aquaeclarae</name>
    <dbReference type="NCBI Taxonomy" id="563176"/>
    <lineage>
        <taxon>Bacteria</taxon>
        <taxon>Pseudomonadati</taxon>
        <taxon>Bacteroidota</taxon>
        <taxon>Cytophagia</taxon>
        <taxon>Cytophagales</taxon>
        <taxon>Cytophagaceae</taxon>
        <taxon>Siphonobacter</taxon>
    </lineage>
</organism>
<name>A0A1G9Q9H1_9BACT</name>
<evidence type="ECO:0000256" key="3">
    <source>
        <dbReference type="ARBA" id="ARBA00022989"/>
    </source>
</evidence>
<proteinExistence type="predicted"/>
<keyword evidence="2 5" id="KW-0812">Transmembrane</keyword>
<feature type="transmembrane region" description="Helical" evidence="5">
    <location>
        <begin position="144"/>
        <end position="166"/>
    </location>
</feature>
<evidence type="ECO:0000256" key="4">
    <source>
        <dbReference type="ARBA" id="ARBA00023136"/>
    </source>
</evidence>
<feature type="transmembrane region" description="Helical" evidence="5">
    <location>
        <begin position="309"/>
        <end position="333"/>
    </location>
</feature>
<dbReference type="Proteomes" id="UP000198901">
    <property type="component" value="Unassembled WGS sequence"/>
</dbReference>
<dbReference type="PANTHER" id="PTHR22550:SF5">
    <property type="entry name" value="LEUCINE ZIPPER PROTEIN 4"/>
    <property type="match status" value="1"/>
</dbReference>
<dbReference type="EMBL" id="FNGS01000004">
    <property type="protein sequence ID" value="SDM07714.1"/>
    <property type="molecule type" value="Genomic_DNA"/>
</dbReference>
<keyword evidence="4 5" id="KW-0472">Membrane</keyword>